<evidence type="ECO:0000259" key="1">
    <source>
        <dbReference type="SMART" id="SM00860"/>
    </source>
</evidence>
<dbReference type="AlphaFoldDB" id="A0A561VP27"/>
<reference evidence="2 3" key="1">
    <citation type="submission" date="2019-06" db="EMBL/GenBank/DDBJ databases">
        <title>Sequencing the genomes of 1000 actinobacteria strains.</title>
        <authorList>
            <person name="Klenk H.-P."/>
        </authorList>
    </citation>
    <scope>NUCLEOTIDE SEQUENCE [LARGE SCALE GENOMIC DNA]</scope>
    <source>
        <strain evidence="2 3">DSM 102131</strain>
    </source>
</reference>
<proteinExistence type="predicted"/>
<dbReference type="Gene3D" id="3.40.1580.10">
    <property type="entry name" value="SMI1/KNR4-like"/>
    <property type="match status" value="1"/>
</dbReference>
<dbReference type="Pfam" id="PF09346">
    <property type="entry name" value="SMI1_KNR4"/>
    <property type="match status" value="1"/>
</dbReference>
<dbReference type="InterPro" id="IPR037883">
    <property type="entry name" value="Knr4/Smi1-like_sf"/>
</dbReference>
<dbReference type="Proteomes" id="UP000319927">
    <property type="component" value="Unassembled WGS sequence"/>
</dbReference>
<dbReference type="SUPFAM" id="SSF160631">
    <property type="entry name" value="SMI1/KNR4-like"/>
    <property type="match status" value="1"/>
</dbReference>
<sequence>MRERSGRYESPRTCIVPPVTRSDWSDVRERLARLASAPGADEVFGSSSHRWELEPPLSAEELAEVETQLQVELPGEYRSFLLAAGRGGAGPTYGLFPLRRLDGRWRWEGDGADLTDLDGLTQPFPHVEAFNPADGLPEPPDEADYDSEEQFNAAEDAYWEQHDSIVFKPEHSIGLLYLCHLGCAMREALVVSGPARGQMWADDTASDGGYRPLCDDDGTPLGFARWYRRWLDAAETNARSSSDHGAGL</sequence>
<organism evidence="2 3">
    <name type="scientific">Micromonospora palomenae</name>
    <dbReference type="NCBI Taxonomy" id="1461247"/>
    <lineage>
        <taxon>Bacteria</taxon>
        <taxon>Bacillati</taxon>
        <taxon>Actinomycetota</taxon>
        <taxon>Actinomycetes</taxon>
        <taxon>Micromonosporales</taxon>
        <taxon>Micromonosporaceae</taxon>
        <taxon>Micromonospora</taxon>
    </lineage>
</organism>
<evidence type="ECO:0000313" key="2">
    <source>
        <dbReference type="EMBL" id="TWG13347.1"/>
    </source>
</evidence>
<protein>
    <submittedName>
        <fullName evidence="2">SMI1/KNR4 family protein SUKH-1</fullName>
    </submittedName>
</protein>
<comment type="caution">
    <text evidence="2">The sequence shown here is derived from an EMBL/GenBank/DDBJ whole genome shotgun (WGS) entry which is preliminary data.</text>
</comment>
<dbReference type="EMBL" id="VIXA01000003">
    <property type="protein sequence ID" value="TWG13347.1"/>
    <property type="molecule type" value="Genomic_DNA"/>
</dbReference>
<keyword evidence="3" id="KW-1185">Reference proteome</keyword>
<evidence type="ECO:0000313" key="3">
    <source>
        <dbReference type="Proteomes" id="UP000319927"/>
    </source>
</evidence>
<feature type="domain" description="Knr4/Smi1-like" evidence="1">
    <location>
        <begin position="56"/>
        <end position="229"/>
    </location>
</feature>
<name>A0A561VP27_9ACTN</name>
<dbReference type="SMART" id="SM00860">
    <property type="entry name" value="SMI1_KNR4"/>
    <property type="match status" value="1"/>
</dbReference>
<accession>A0A561VP27</accession>
<dbReference type="InterPro" id="IPR018958">
    <property type="entry name" value="Knr4/Smi1-like_dom"/>
</dbReference>
<gene>
    <name evidence="2" type="ORF">FHX75_13384</name>
</gene>